<comment type="caution">
    <text evidence="1">The sequence shown here is derived from an EMBL/GenBank/DDBJ whole genome shotgun (WGS) entry which is preliminary data.</text>
</comment>
<keyword evidence="2" id="KW-1185">Reference proteome</keyword>
<gene>
    <name evidence="1" type="ORF">ACFPK2_08155</name>
</gene>
<evidence type="ECO:0000313" key="2">
    <source>
        <dbReference type="Proteomes" id="UP001595976"/>
    </source>
</evidence>
<proteinExistence type="predicted"/>
<name>A0ABW0F314_9HYPH</name>
<organism evidence="1 2">
    <name type="scientific">Bosea minatitlanensis</name>
    <dbReference type="NCBI Taxonomy" id="128782"/>
    <lineage>
        <taxon>Bacteria</taxon>
        <taxon>Pseudomonadati</taxon>
        <taxon>Pseudomonadota</taxon>
        <taxon>Alphaproteobacteria</taxon>
        <taxon>Hyphomicrobiales</taxon>
        <taxon>Boseaceae</taxon>
        <taxon>Bosea</taxon>
    </lineage>
</organism>
<evidence type="ECO:0000313" key="1">
    <source>
        <dbReference type="EMBL" id="MFC5292963.1"/>
    </source>
</evidence>
<sequence length="83" mass="8962">MDKNTVELLRMGAVGSAMELCFKFTLDKLAQQPGINAKATIDEIESELVAAARNATPTPNLPNEVYLSLVESGVRASGERRRG</sequence>
<protein>
    <recommendedName>
        <fullName evidence="3">Ketopantoate reductase C-terminal domain-containing protein</fullName>
    </recommendedName>
</protein>
<accession>A0ABW0F314</accession>
<reference evidence="2" key="1">
    <citation type="journal article" date="2019" name="Int. J. Syst. Evol. Microbiol.">
        <title>The Global Catalogue of Microorganisms (GCM) 10K type strain sequencing project: providing services to taxonomists for standard genome sequencing and annotation.</title>
        <authorList>
            <consortium name="The Broad Institute Genomics Platform"/>
            <consortium name="The Broad Institute Genome Sequencing Center for Infectious Disease"/>
            <person name="Wu L."/>
            <person name="Ma J."/>
        </authorList>
    </citation>
    <scope>NUCLEOTIDE SEQUENCE [LARGE SCALE GENOMIC DNA]</scope>
    <source>
        <strain evidence="2">CGMCC 1.15643</strain>
    </source>
</reference>
<evidence type="ECO:0008006" key="3">
    <source>
        <dbReference type="Google" id="ProtNLM"/>
    </source>
</evidence>
<dbReference type="RefSeq" id="WP_260348045.1">
    <property type="nucleotide sequence ID" value="NZ_JAOAOS010000002.1"/>
</dbReference>
<dbReference type="EMBL" id="JBHSLI010000002">
    <property type="protein sequence ID" value="MFC5292963.1"/>
    <property type="molecule type" value="Genomic_DNA"/>
</dbReference>
<dbReference type="Proteomes" id="UP001595976">
    <property type="component" value="Unassembled WGS sequence"/>
</dbReference>